<dbReference type="Pfam" id="PF00931">
    <property type="entry name" value="NB-ARC"/>
    <property type="match status" value="1"/>
</dbReference>
<dbReference type="SUPFAM" id="SSF52540">
    <property type="entry name" value="P-loop containing nucleoside triphosphate hydrolases"/>
    <property type="match status" value="1"/>
</dbReference>
<dbReference type="GO" id="GO:0002758">
    <property type="term" value="P:innate immune response-activating signaling pathway"/>
    <property type="evidence" value="ECO:0007669"/>
    <property type="project" value="UniProtKB-ARBA"/>
</dbReference>
<dbReference type="Pfam" id="PF18052">
    <property type="entry name" value="Rx_N"/>
    <property type="match status" value="1"/>
</dbReference>
<dbReference type="PRINTS" id="PR00364">
    <property type="entry name" value="DISEASERSIST"/>
</dbReference>
<gene>
    <name evidence="10" type="primary">ga12158</name>
    <name evidence="10" type="ORF">PR202_ga12158</name>
</gene>
<feature type="domain" description="Disease resistance N-terminal" evidence="8">
    <location>
        <begin position="9"/>
        <end position="90"/>
    </location>
</feature>
<feature type="coiled-coil region" evidence="6">
    <location>
        <begin position="112"/>
        <end position="139"/>
    </location>
</feature>
<evidence type="ECO:0000313" key="11">
    <source>
        <dbReference type="Proteomes" id="UP001054889"/>
    </source>
</evidence>
<dbReference type="InterPro" id="IPR036388">
    <property type="entry name" value="WH-like_DNA-bd_sf"/>
</dbReference>
<keyword evidence="6" id="KW-0175">Coiled coil</keyword>
<dbReference type="AlphaFoldDB" id="A0AAV5CB37"/>
<keyword evidence="3" id="KW-0677">Repeat</keyword>
<dbReference type="InterPro" id="IPR038005">
    <property type="entry name" value="RX-like_CC"/>
</dbReference>
<comment type="caution">
    <text evidence="10">The sequence shown here is derived from an EMBL/GenBank/DDBJ whole genome shotgun (WGS) entry which is preliminary data.</text>
</comment>
<dbReference type="InterPro" id="IPR041118">
    <property type="entry name" value="Rx_N"/>
</dbReference>
<organism evidence="10 11">
    <name type="scientific">Eleusine coracana subsp. coracana</name>
    <dbReference type="NCBI Taxonomy" id="191504"/>
    <lineage>
        <taxon>Eukaryota</taxon>
        <taxon>Viridiplantae</taxon>
        <taxon>Streptophyta</taxon>
        <taxon>Embryophyta</taxon>
        <taxon>Tracheophyta</taxon>
        <taxon>Spermatophyta</taxon>
        <taxon>Magnoliopsida</taxon>
        <taxon>Liliopsida</taxon>
        <taxon>Poales</taxon>
        <taxon>Poaceae</taxon>
        <taxon>PACMAD clade</taxon>
        <taxon>Chloridoideae</taxon>
        <taxon>Cynodonteae</taxon>
        <taxon>Eleusininae</taxon>
        <taxon>Eleusine</taxon>
    </lineage>
</organism>
<dbReference type="Gene3D" id="1.10.8.430">
    <property type="entry name" value="Helical domain of apoptotic protease-activating factors"/>
    <property type="match status" value="1"/>
</dbReference>
<dbReference type="InterPro" id="IPR002182">
    <property type="entry name" value="NB-ARC"/>
</dbReference>
<sequence length="571" mass="64928">MTSALSGMMTSVISKLTTLLGEEYAKLKGVQREVNFMRDELSSMNALFQRLAEVDSVLDVQTKEWRRQVKEMTYDIEDCIDDFTHCIGHNGTADSVGLVHRLVRDLKALRARRRIASQIQELKARVEDASKRRMRYKLDERAFESIAATVIDPRLPSLYAEPEGLVGINQQKDDITRLLMEGEGTSMQQLKVISIVGPGGLGKTTLANEVYRELEDKFQCRALVSLSQQPDIKKILRNILSQISQKECGNIEVWDEEKLINSIREFLKNKRYFIVIDDVWSTQAWKTIKCALFVNTCGSRIMTTTRVFSIAKSCCSPHHDHVYEIMPLSIDNSRSLFLKRIFGSEDTCPTQLEEASFKILRRCNGSPLAIITIASLLANKARTKEEWDIVHNSIGSTLEKDPDLEEMRRILSLSYDDLPHHLKTCLLYLSIFPEDYEIERDQIVKRWIAEGFIDTKGERDAEQLPKKGSCGEQQHVHMPEGVPVHLLESNGMVQGHRSLYSGIQHLSSLRHLVVEIICSGATVQEVEALEEAIRSAANLLPNHPTLELRTWDEEKMAKEESVGQEEISTSR</sequence>
<comment type="similarity">
    <text evidence="1">Belongs to the disease resistance NB-LRR family.</text>
</comment>
<evidence type="ECO:0000256" key="2">
    <source>
        <dbReference type="ARBA" id="ARBA00022614"/>
    </source>
</evidence>
<name>A0AAV5CB37_ELECO</name>
<dbReference type="InterPro" id="IPR042197">
    <property type="entry name" value="Apaf_helical"/>
</dbReference>
<accession>A0AAV5CB37</accession>
<keyword evidence="2" id="KW-0433">Leucine-rich repeat</keyword>
<dbReference type="Pfam" id="PF23559">
    <property type="entry name" value="WHD_DRP"/>
    <property type="match status" value="1"/>
</dbReference>
<dbReference type="FunFam" id="1.10.10.10:FF:000322">
    <property type="entry name" value="Probable disease resistance protein At1g63360"/>
    <property type="match status" value="1"/>
</dbReference>
<evidence type="ECO:0000256" key="3">
    <source>
        <dbReference type="ARBA" id="ARBA00022737"/>
    </source>
</evidence>
<dbReference type="Gene3D" id="3.40.50.300">
    <property type="entry name" value="P-loop containing nucleotide triphosphate hydrolases"/>
    <property type="match status" value="1"/>
</dbReference>
<feature type="domain" description="Disease resistance protein winged helix" evidence="9">
    <location>
        <begin position="431"/>
        <end position="464"/>
    </location>
</feature>
<dbReference type="FunFam" id="3.40.50.300:FF:001091">
    <property type="entry name" value="Probable disease resistance protein At1g61300"/>
    <property type="match status" value="1"/>
</dbReference>
<keyword evidence="4" id="KW-0547">Nucleotide-binding</keyword>
<dbReference type="PANTHER" id="PTHR19338:SF64">
    <property type="entry name" value="AAA+ ATPASE DOMAIN-CONTAINING PROTEIN"/>
    <property type="match status" value="1"/>
</dbReference>
<evidence type="ECO:0000313" key="10">
    <source>
        <dbReference type="EMBL" id="GJM95423.1"/>
    </source>
</evidence>
<dbReference type="InterPro" id="IPR058922">
    <property type="entry name" value="WHD_DRP"/>
</dbReference>
<dbReference type="Gene3D" id="1.20.5.4130">
    <property type="match status" value="1"/>
</dbReference>
<evidence type="ECO:0000259" key="8">
    <source>
        <dbReference type="Pfam" id="PF18052"/>
    </source>
</evidence>
<reference evidence="10" key="2">
    <citation type="submission" date="2021-12" db="EMBL/GenBank/DDBJ databases">
        <title>Resequencing data analysis of finger millet.</title>
        <authorList>
            <person name="Hatakeyama M."/>
            <person name="Aluri S."/>
            <person name="Balachadran M.T."/>
            <person name="Sivarajan S.R."/>
            <person name="Poveda L."/>
            <person name="Shimizu-Inatsugi R."/>
            <person name="Schlapbach R."/>
            <person name="Sreeman S.M."/>
            <person name="Shimizu K.K."/>
        </authorList>
    </citation>
    <scope>NUCLEOTIDE SEQUENCE</scope>
</reference>
<evidence type="ECO:0000259" key="9">
    <source>
        <dbReference type="Pfam" id="PF23559"/>
    </source>
</evidence>
<dbReference type="GO" id="GO:0042742">
    <property type="term" value="P:defense response to bacterium"/>
    <property type="evidence" value="ECO:0007669"/>
    <property type="project" value="UniProtKB-ARBA"/>
</dbReference>
<dbReference type="GO" id="GO:0043531">
    <property type="term" value="F:ADP binding"/>
    <property type="evidence" value="ECO:0007669"/>
    <property type="project" value="InterPro"/>
</dbReference>
<dbReference type="EMBL" id="BQKI01000005">
    <property type="protein sequence ID" value="GJM95423.1"/>
    <property type="molecule type" value="Genomic_DNA"/>
</dbReference>
<dbReference type="GO" id="GO:0009626">
    <property type="term" value="P:plant-type hypersensitive response"/>
    <property type="evidence" value="ECO:0007669"/>
    <property type="project" value="UniProtKB-ARBA"/>
</dbReference>
<protein>
    <recommendedName>
        <fullName evidence="12">AAA+ ATPase domain-containing protein</fullName>
    </recommendedName>
</protein>
<dbReference type="Proteomes" id="UP001054889">
    <property type="component" value="Unassembled WGS sequence"/>
</dbReference>
<keyword evidence="5" id="KW-0611">Plant defense</keyword>
<dbReference type="Gene3D" id="1.10.10.10">
    <property type="entry name" value="Winged helix-like DNA-binding domain superfamily/Winged helix DNA-binding domain"/>
    <property type="match status" value="1"/>
</dbReference>
<dbReference type="CDD" id="cd14798">
    <property type="entry name" value="RX-CC_like"/>
    <property type="match status" value="1"/>
</dbReference>
<evidence type="ECO:0008006" key="12">
    <source>
        <dbReference type="Google" id="ProtNLM"/>
    </source>
</evidence>
<evidence type="ECO:0000256" key="6">
    <source>
        <dbReference type="SAM" id="Coils"/>
    </source>
</evidence>
<keyword evidence="11" id="KW-1185">Reference proteome</keyword>
<dbReference type="PANTHER" id="PTHR19338">
    <property type="entry name" value="TRANSLOCASE OF INNER MITOCHONDRIAL MEMBRANE 13 HOMOLOG"/>
    <property type="match status" value="1"/>
</dbReference>
<dbReference type="InterPro" id="IPR027417">
    <property type="entry name" value="P-loop_NTPase"/>
</dbReference>
<feature type="domain" description="NB-ARC" evidence="7">
    <location>
        <begin position="170"/>
        <end position="343"/>
    </location>
</feature>
<proteinExistence type="inferred from homology"/>
<evidence type="ECO:0000256" key="5">
    <source>
        <dbReference type="ARBA" id="ARBA00022821"/>
    </source>
</evidence>
<evidence type="ECO:0000256" key="4">
    <source>
        <dbReference type="ARBA" id="ARBA00022741"/>
    </source>
</evidence>
<evidence type="ECO:0000259" key="7">
    <source>
        <dbReference type="Pfam" id="PF00931"/>
    </source>
</evidence>
<evidence type="ECO:0000256" key="1">
    <source>
        <dbReference type="ARBA" id="ARBA00008894"/>
    </source>
</evidence>
<reference evidence="10" key="1">
    <citation type="journal article" date="2018" name="DNA Res.">
        <title>Multiple hybrid de novo genome assembly of finger millet, an orphan allotetraploid crop.</title>
        <authorList>
            <person name="Hatakeyama M."/>
            <person name="Aluri S."/>
            <person name="Balachadran M.T."/>
            <person name="Sivarajan S.R."/>
            <person name="Patrignani A."/>
            <person name="Gruter S."/>
            <person name="Poveda L."/>
            <person name="Shimizu-Inatsugi R."/>
            <person name="Baeten J."/>
            <person name="Francoijs K.J."/>
            <person name="Nataraja K.N."/>
            <person name="Reddy Y.A.N."/>
            <person name="Phadnis S."/>
            <person name="Ravikumar R.L."/>
            <person name="Schlapbach R."/>
            <person name="Sreeman S.M."/>
            <person name="Shimizu K.K."/>
        </authorList>
    </citation>
    <scope>NUCLEOTIDE SEQUENCE</scope>
</reference>